<sequence length="59" mass="6965">MYLEEAYEAEINGDFPINCFKKIKSKDLDHINGKTSFIFKEIWVFANLNGIFPFIFQTQ</sequence>
<keyword evidence="2" id="KW-1185">Reference proteome</keyword>
<reference evidence="1 2" key="1">
    <citation type="journal article" date="2022" name="Int. J. Syst. Evol. Microbiol.">
        <title>Neobacillus kokaensis sp. nov., isolated from soil.</title>
        <authorList>
            <person name="Yuki K."/>
            <person name="Matsubara H."/>
            <person name="Yamaguchi S."/>
        </authorList>
    </citation>
    <scope>NUCLEOTIDE SEQUENCE [LARGE SCALE GENOMIC DNA]</scope>
    <source>
        <strain evidence="1 2">LOB 377</strain>
    </source>
</reference>
<comment type="caution">
    <text evidence="1">The sequence shown here is derived from an EMBL/GenBank/DDBJ whole genome shotgun (WGS) entry which is preliminary data.</text>
</comment>
<accession>A0ABQ3N734</accession>
<protein>
    <submittedName>
        <fullName evidence="1">Uncharacterized protein</fullName>
    </submittedName>
</protein>
<organism evidence="1 2">
    <name type="scientific">Neobacillus kokaensis</name>
    <dbReference type="NCBI Taxonomy" id="2759023"/>
    <lineage>
        <taxon>Bacteria</taxon>
        <taxon>Bacillati</taxon>
        <taxon>Bacillota</taxon>
        <taxon>Bacilli</taxon>
        <taxon>Bacillales</taxon>
        <taxon>Bacillaceae</taxon>
        <taxon>Neobacillus</taxon>
    </lineage>
</organism>
<evidence type="ECO:0000313" key="1">
    <source>
        <dbReference type="EMBL" id="GHH99793.1"/>
    </source>
</evidence>
<evidence type="ECO:0000313" key="2">
    <source>
        <dbReference type="Proteomes" id="UP000637074"/>
    </source>
</evidence>
<name>A0ABQ3N734_9BACI</name>
<dbReference type="Proteomes" id="UP000637074">
    <property type="component" value="Unassembled WGS sequence"/>
</dbReference>
<gene>
    <name evidence="1" type="ORF">AM1BK_33360</name>
</gene>
<proteinExistence type="predicted"/>
<dbReference type="EMBL" id="BNDS01000015">
    <property type="protein sequence ID" value="GHH99793.1"/>
    <property type="molecule type" value="Genomic_DNA"/>
</dbReference>